<comment type="caution">
    <text evidence="2">The sequence shown here is derived from an EMBL/GenBank/DDBJ whole genome shotgun (WGS) entry which is preliminary data.</text>
</comment>
<reference evidence="2 3" key="1">
    <citation type="journal article" date="2016" name="Nat. Commun.">
        <title>Thousands of microbial genomes shed light on interconnected biogeochemical processes in an aquifer system.</title>
        <authorList>
            <person name="Anantharaman K."/>
            <person name="Brown C.T."/>
            <person name="Hug L.A."/>
            <person name="Sharon I."/>
            <person name="Castelle C.J."/>
            <person name="Probst A.J."/>
            <person name="Thomas B.C."/>
            <person name="Singh A."/>
            <person name="Wilkins M.J."/>
            <person name="Karaoz U."/>
            <person name="Brodie E.L."/>
            <person name="Williams K.H."/>
            <person name="Hubbard S.S."/>
            <person name="Banfield J.F."/>
        </authorList>
    </citation>
    <scope>NUCLEOTIDE SEQUENCE [LARGE SCALE GENOMIC DNA]</scope>
</reference>
<gene>
    <name evidence="2" type="ORF">A2801_02575</name>
</gene>
<dbReference type="Proteomes" id="UP000177263">
    <property type="component" value="Unassembled WGS sequence"/>
</dbReference>
<evidence type="ECO:0000313" key="2">
    <source>
        <dbReference type="EMBL" id="OGM28394.1"/>
    </source>
</evidence>
<proteinExistence type="predicted"/>
<protein>
    <recommendedName>
        <fullName evidence="1">Nudix hydrolase domain-containing protein</fullName>
    </recommendedName>
</protein>
<dbReference type="PANTHER" id="PTHR43736:SF1">
    <property type="entry name" value="DIHYDRONEOPTERIN TRIPHOSPHATE DIPHOSPHATASE"/>
    <property type="match status" value="1"/>
</dbReference>
<name>A0A1F7YM54_9BACT</name>
<dbReference type="SUPFAM" id="SSF55811">
    <property type="entry name" value="Nudix"/>
    <property type="match status" value="1"/>
</dbReference>
<dbReference type="InterPro" id="IPR000086">
    <property type="entry name" value="NUDIX_hydrolase_dom"/>
</dbReference>
<dbReference type="PANTHER" id="PTHR43736">
    <property type="entry name" value="ADP-RIBOSE PYROPHOSPHATASE"/>
    <property type="match status" value="1"/>
</dbReference>
<dbReference type="Pfam" id="PF00293">
    <property type="entry name" value="NUDIX"/>
    <property type="match status" value="1"/>
</dbReference>
<dbReference type="AlphaFoldDB" id="A0A1F7YM54"/>
<dbReference type="Gene3D" id="3.90.79.10">
    <property type="entry name" value="Nucleoside Triphosphate Pyrophosphohydrolase"/>
    <property type="match status" value="1"/>
</dbReference>
<organism evidence="2 3">
    <name type="scientific">Candidatus Woesebacteria bacterium RIFCSPHIGHO2_01_FULL_41_10</name>
    <dbReference type="NCBI Taxonomy" id="1802500"/>
    <lineage>
        <taxon>Bacteria</taxon>
        <taxon>Candidatus Woeseibacteriota</taxon>
    </lineage>
</organism>
<dbReference type="InterPro" id="IPR015797">
    <property type="entry name" value="NUDIX_hydrolase-like_dom_sf"/>
</dbReference>
<evidence type="ECO:0000259" key="1">
    <source>
        <dbReference type="PROSITE" id="PS51462"/>
    </source>
</evidence>
<feature type="domain" description="Nudix hydrolase" evidence="1">
    <location>
        <begin position="17"/>
        <end position="139"/>
    </location>
</feature>
<accession>A0A1F7YM54</accession>
<dbReference type="EMBL" id="MGGM01000031">
    <property type="protein sequence ID" value="OGM28394.1"/>
    <property type="molecule type" value="Genomic_DNA"/>
</dbReference>
<evidence type="ECO:0000313" key="3">
    <source>
        <dbReference type="Proteomes" id="UP000177263"/>
    </source>
</evidence>
<sequence>MPQKLSYEDFLKSFELAPRLAIELLIENKKGELLLLKRDKEPFAGQWHLPGGFLLKDESINDCIQRLADAELSLDIDTTQTERLGLFETLSGDPRGHILHHPVRIQSQNIANKDFFDTIPKNTIPYQTKFLKKLGYKAE</sequence>
<dbReference type="PROSITE" id="PS51462">
    <property type="entry name" value="NUDIX"/>
    <property type="match status" value="1"/>
</dbReference>
<dbReference type="STRING" id="1802500.A2801_02575"/>